<organism evidence="6 7">
    <name type="scientific">Ditylenchus dipsaci</name>
    <dbReference type="NCBI Taxonomy" id="166011"/>
    <lineage>
        <taxon>Eukaryota</taxon>
        <taxon>Metazoa</taxon>
        <taxon>Ecdysozoa</taxon>
        <taxon>Nematoda</taxon>
        <taxon>Chromadorea</taxon>
        <taxon>Rhabditida</taxon>
        <taxon>Tylenchina</taxon>
        <taxon>Tylenchomorpha</taxon>
        <taxon>Sphaerularioidea</taxon>
        <taxon>Anguinidae</taxon>
        <taxon>Anguininae</taxon>
        <taxon>Ditylenchus</taxon>
    </lineage>
</organism>
<feature type="transmembrane region" description="Helical" evidence="5">
    <location>
        <begin position="206"/>
        <end position="223"/>
    </location>
</feature>
<evidence type="ECO:0000313" key="6">
    <source>
        <dbReference type="Proteomes" id="UP000887574"/>
    </source>
</evidence>
<dbReference type="WBParaSite" id="jg17285.2">
    <property type="protein sequence ID" value="jg17285.2"/>
    <property type="gene ID" value="jg17285"/>
</dbReference>
<evidence type="ECO:0000313" key="7">
    <source>
        <dbReference type="WBParaSite" id="jg17285.2"/>
    </source>
</evidence>
<feature type="transmembrane region" description="Helical" evidence="5">
    <location>
        <begin position="57"/>
        <end position="78"/>
    </location>
</feature>
<dbReference type="Proteomes" id="UP000887574">
    <property type="component" value="Unplaced"/>
</dbReference>
<proteinExistence type="predicted"/>
<dbReference type="InterPro" id="IPR019408">
    <property type="entry name" value="7TM_GPCR_serpentine_rcpt_Srab"/>
</dbReference>
<dbReference type="InterPro" id="IPR053286">
    <property type="entry name" value="Nematode_rcpt-like_srab"/>
</dbReference>
<reference evidence="7" key="1">
    <citation type="submission" date="2022-11" db="UniProtKB">
        <authorList>
            <consortium name="WormBaseParasite"/>
        </authorList>
    </citation>
    <scope>IDENTIFICATION</scope>
</reference>
<keyword evidence="2 5" id="KW-0812">Transmembrane</keyword>
<dbReference type="Pfam" id="PF10292">
    <property type="entry name" value="7TM_GPCR_Srab"/>
    <property type="match status" value="1"/>
</dbReference>
<dbReference type="GO" id="GO:0016020">
    <property type="term" value="C:membrane"/>
    <property type="evidence" value="ECO:0007669"/>
    <property type="project" value="UniProtKB-SubCell"/>
</dbReference>
<keyword evidence="4 5" id="KW-0472">Membrane</keyword>
<dbReference type="PANTHER" id="PTHR46561">
    <property type="entry name" value="SERPENTINE RECEPTOR, CLASS AB (CLASS A-LIKE)-RELATED"/>
    <property type="match status" value="1"/>
</dbReference>
<evidence type="ECO:0000256" key="2">
    <source>
        <dbReference type="ARBA" id="ARBA00022692"/>
    </source>
</evidence>
<comment type="subcellular location">
    <subcellularLocation>
        <location evidence="1">Membrane</location>
        <topology evidence="1">Multi-pass membrane protein</topology>
    </subcellularLocation>
</comment>
<protein>
    <submittedName>
        <fullName evidence="7">Vomeronasal type-1 receptor</fullName>
    </submittedName>
</protein>
<feature type="transmembrane region" description="Helical" evidence="5">
    <location>
        <begin position="24"/>
        <end position="45"/>
    </location>
</feature>
<dbReference type="PANTHER" id="PTHR46561:SF11">
    <property type="entry name" value="SERPENTINE RECEPTOR CLASS ALPHA_BETA-14"/>
    <property type="match status" value="1"/>
</dbReference>
<dbReference type="AlphaFoldDB" id="A0A915D8L7"/>
<accession>A0A915D8L7</accession>
<keyword evidence="3 5" id="KW-1133">Transmembrane helix</keyword>
<keyword evidence="6" id="KW-1185">Reference proteome</keyword>
<evidence type="ECO:0000256" key="4">
    <source>
        <dbReference type="ARBA" id="ARBA00023136"/>
    </source>
</evidence>
<name>A0A915D8L7_9BILA</name>
<feature type="transmembrane region" description="Helical" evidence="5">
    <location>
        <begin position="98"/>
        <end position="118"/>
    </location>
</feature>
<evidence type="ECO:0000256" key="5">
    <source>
        <dbReference type="SAM" id="Phobius"/>
    </source>
</evidence>
<evidence type="ECO:0000256" key="1">
    <source>
        <dbReference type="ARBA" id="ARBA00004141"/>
    </source>
</evidence>
<sequence length="248" mass="27498">MATYLNSCLAAEKLAQELLPNLGGLLQITFSLATLGLIAACVFTYNCNKISIHPNFVLIMANIVCLYVYHSIGSIALHGRYQILLQPCDILTPNWLNILLMSTYYVYVQAFVLSHFALTTERIRATLSPKTYETKGITYGVVCLVFVWVITILSNASLITNAWIDQDFAGSGYDLSKSYQISAGATVLRSFKSSITSAQFIGNYDFIYSLLSLHSVVSILIYLRFTKLSKVKAIVIEPHDTLPSTLVI</sequence>
<evidence type="ECO:0000256" key="3">
    <source>
        <dbReference type="ARBA" id="ARBA00022989"/>
    </source>
</evidence>
<feature type="transmembrane region" description="Helical" evidence="5">
    <location>
        <begin position="139"/>
        <end position="164"/>
    </location>
</feature>